<proteinExistence type="predicted"/>
<dbReference type="KEGG" id="pfer:IRI77_35410"/>
<evidence type="ECO:0000313" key="2">
    <source>
        <dbReference type="Proteomes" id="UP000593892"/>
    </source>
</evidence>
<evidence type="ECO:0000313" key="1">
    <source>
        <dbReference type="EMBL" id="QOY87968.1"/>
    </source>
</evidence>
<dbReference type="RefSeq" id="WP_194449631.1">
    <property type="nucleotide sequence ID" value="NZ_CP063849.1"/>
</dbReference>
<name>A0A7S7SKQ8_PALFE</name>
<reference evidence="1 2" key="1">
    <citation type="submission" date="2020-10" db="EMBL/GenBank/DDBJ databases">
        <title>Complete genome sequence of Paludibaculum fermentans P105T, a facultatively anaerobic acidobacterium capable of dissimilatory Fe(III) reduction.</title>
        <authorList>
            <person name="Dedysh S.N."/>
            <person name="Beletsky A.V."/>
            <person name="Kulichevskaya I.S."/>
            <person name="Mardanov A.V."/>
            <person name="Ravin N.V."/>
        </authorList>
    </citation>
    <scope>NUCLEOTIDE SEQUENCE [LARGE SCALE GENOMIC DNA]</scope>
    <source>
        <strain evidence="1 2">P105</strain>
    </source>
</reference>
<dbReference type="InterPro" id="IPR032719">
    <property type="entry name" value="WbsX"/>
</dbReference>
<dbReference type="AlphaFoldDB" id="A0A7S7SKQ8"/>
<dbReference type="Proteomes" id="UP000593892">
    <property type="component" value="Chromosome"/>
</dbReference>
<dbReference type="Pfam" id="PF14307">
    <property type="entry name" value="Glyco_tran_WbsX"/>
    <property type="match status" value="1"/>
</dbReference>
<accession>A0A7S7SKQ8</accession>
<dbReference type="PANTHER" id="PTHR41244">
    <property type="entry name" value="RHAMNAN SYNTHESIS F"/>
    <property type="match status" value="1"/>
</dbReference>
<sequence>MTRRELLATPALLVQNPPAVPEYQIGAYYFPNYHVDPRNERTHGRGWTEWELVKHALPRYEGHRQPRKPLWGYEDESNPRVFEKKIDAAASHGLNHFIFDYYWYNDGPYLNRCLDRGYLGSANHQKVKFALMWANHDWLDIHPARAGVRAPLLYPGALTRDAWDWMTDNIVTRYFAHPSYWRPGGLPYFSIYELYKFVDSMGGTEEAAAALQQLRNKAGRIHINAVVWGVKLLPSETTITNPNQMLKLLGIDSVTSYVWIHHFPLTTFPSEPYERAAQFMYSYWRKAAADFNIPYHPNVTMGWDASPRTCQSDTFEDRGYPFMPMLSGNTPEAFRRALQECKRFLDSQRNMLKIFNINAWNEWTEGSYLEPDTENGLGYLEAIRDTFSS</sequence>
<gene>
    <name evidence="1" type="ORF">IRI77_35410</name>
</gene>
<protein>
    <submittedName>
        <fullName evidence="1">Glycoside hydrolase family 99-like domain-containing protein</fullName>
    </submittedName>
</protein>
<keyword evidence="2" id="KW-1185">Reference proteome</keyword>
<dbReference type="EMBL" id="CP063849">
    <property type="protein sequence ID" value="QOY87968.1"/>
    <property type="molecule type" value="Genomic_DNA"/>
</dbReference>
<keyword evidence="1" id="KW-0378">Hydrolase</keyword>
<dbReference type="Gene3D" id="3.20.20.80">
    <property type="entry name" value="Glycosidases"/>
    <property type="match status" value="1"/>
</dbReference>
<dbReference type="GO" id="GO:0016787">
    <property type="term" value="F:hydrolase activity"/>
    <property type="evidence" value="ECO:0007669"/>
    <property type="project" value="UniProtKB-KW"/>
</dbReference>
<organism evidence="1 2">
    <name type="scientific">Paludibaculum fermentans</name>
    <dbReference type="NCBI Taxonomy" id="1473598"/>
    <lineage>
        <taxon>Bacteria</taxon>
        <taxon>Pseudomonadati</taxon>
        <taxon>Acidobacteriota</taxon>
        <taxon>Terriglobia</taxon>
        <taxon>Bryobacterales</taxon>
        <taxon>Bryobacteraceae</taxon>
        <taxon>Paludibaculum</taxon>
    </lineage>
</organism>
<dbReference type="PANTHER" id="PTHR41244:SF1">
    <property type="entry name" value="GLYCOSYLTRANSFERASE"/>
    <property type="match status" value="1"/>
</dbReference>